<name>A0A1V9HCA3_9XANT</name>
<protein>
    <submittedName>
        <fullName evidence="1">Uncharacterized protein</fullName>
    </submittedName>
</protein>
<sequence length="68" mass="7492">MGNAHLQVASSPRKARMAKRVFTLIALYAGFVDRLDHAQQAVAIIPDGMAITRPVTPCDIRLPVCMRM</sequence>
<organism evidence="1 2">
    <name type="scientific">Xanthomonas phaseoli pv. dieffenbachiae</name>
    <dbReference type="NCBI Taxonomy" id="92828"/>
    <lineage>
        <taxon>Bacteria</taxon>
        <taxon>Pseudomonadati</taxon>
        <taxon>Pseudomonadota</taxon>
        <taxon>Gammaproteobacteria</taxon>
        <taxon>Lysobacterales</taxon>
        <taxon>Lysobacteraceae</taxon>
        <taxon>Xanthomonas</taxon>
    </lineage>
</organism>
<gene>
    <name evidence="1" type="ORF">IM53_008520</name>
</gene>
<dbReference type="Proteomes" id="UP000050546">
    <property type="component" value="Unassembled WGS sequence"/>
</dbReference>
<comment type="caution">
    <text evidence="1">The sequence shown here is derived from an EMBL/GenBank/DDBJ whole genome shotgun (WGS) entry which is preliminary data.</text>
</comment>
<evidence type="ECO:0000313" key="2">
    <source>
        <dbReference type="Proteomes" id="UP000050546"/>
    </source>
</evidence>
<dbReference type="RefSeq" id="WP_057679354.1">
    <property type="nucleotide sequence ID" value="NZ_JAGHVR010000002.1"/>
</dbReference>
<evidence type="ECO:0000313" key="1">
    <source>
        <dbReference type="EMBL" id="OQP80424.1"/>
    </source>
</evidence>
<reference evidence="1 2" key="2">
    <citation type="journal article" date="2017" name="Plant Pathol.">
        <title>Pathogenicity and virulence gene content of Xanthomonas strains infecting Araceae, formerly known as Xanthomonas axonopodis pv. dieffenbachiae.</title>
        <authorList>
            <person name="Constantin E.C."/>
            <person name="Haegeman A."/>
            <person name="Van Vaerenbergh J."/>
            <person name="Baeyen S."/>
            <person name="Van Malderghem C."/>
            <person name="Maes M."/>
            <person name="Cottyn B."/>
        </authorList>
    </citation>
    <scope>NUCLEOTIDE SEQUENCE [LARGE SCALE GENOMIC DNA]</scope>
    <source>
        <strain evidence="1 2">LMG 25940</strain>
    </source>
</reference>
<dbReference type="AlphaFoldDB" id="A0A1V9HCA3"/>
<dbReference type="EMBL" id="JPYI02000042">
    <property type="protein sequence ID" value="OQP80424.1"/>
    <property type="molecule type" value="Genomic_DNA"/>
</dbReference>
<reference evidence="1 2" key="1">
    <citation type="journal article" date="2016" name="Plant Pathol.">
        <title>Genetic characterization of strains named as Xanthomonas axonopodis pv. dieffenbachiae leads to a taxonomic revision of the X. axonopodis species complex.</title>
        <authorList>
            <person name="Constantin E.C."/>
            <person name="Cleenwerck I."/>
            <person name="Maes M."/>
            <person name="Baeyen S."/>
            <person name="Van Malderghem C."/>
            <person name="De Vos P."/>
            <person name="Cottyn B."/>
        </authorList>
    </citation>
    <scope>NUCLEOTIDE SEQUENCE [LARGE SCALE GENOMIC DNA]</scope>
    <source>
        <strain evidence="1 2">LMG 25940</strain>
    </source>
</reference>
<proteinExistence type="predicted"/>
<accession>A0A1V9HCA3</accession>